<sequence>MEDDSIFLIKNSCSFLGRQSTSASVPLSTKGFSFSPPVAGNCSYKDTLTLGALSSYINSAPSVSSDNPPSATTVLDGEDDETINFVLSNTDKERLSKRWAQSLIVKSKRGKKMTQGGNQISNSLQNPTKFFESDKSVNASGKEQVKLKTTPSVKTSWLPKTFEVGQSSTLAENQKLEIDIPFSSFGENPNLSTELNSASFFIQEFESLSNSAISSSLNMGENTFTSSIHLSSVPKPCFGKSCDNAEPNLSTEEPIQAEAKKLHHKKKISGAESQPEQPIERPFSATIGLEGIARLPSSVEAEIVIGELIKSAIRVRCTETNSTRSDLGTDGGRGIGECNPSSHHSSDLSYGLGIENDKGLGKLVARPQLGGAGLDADNGTVSSPCGSPRVPNGQQHALSLSDRDQPQCKSFPRLRKILENARGTREKDAQDRIILPADTSTSCPGVATKARPKGVKNTRKSKAKSTKNVNDSMEL</sequence>
<organism evidence="2 3">
    <name type="scientific">Corchorus olitorius</name>
    <dbReference type="NCBI Taxonomy" id="93759"/>
    <lineage>
        <taxon>Eukaryota</taxon>
        <taxon>Viridiplantae</taxon>
        <taxon>Streptophyta</taxon>
        <taxon>Embryophyta</taxon>
        <taxon>Tracheophyta</taxon>
        <taxon>Spermatophyta</taxon>
        <taxon>Magnoliopsida</taxon>
        <taxon>eudicotyledons</taxon>
        <taxon>Gunneridae</taxon>
        <taxon>Pentapetalae</taxon>
        <taxon>rosids</taxon>
        <taxon>malvids</taxon>
        <taxon>Malvales</taxon>
        <taxon>Malvaceae</taxon>
        <taxon>Grewioideae</taxon>
        <taxon>Apeibeae</taxon>
        <taxon>Corchorus</taxon>
    </lineage>
</organism>
<evidence type="ECO:0000313" key="2">
    <source>
        <dbReference type="EMBL" id="OMO77063.1"/>
    </source>
</evidence>
<keyword evidence="3" id="KW-1185">Reference proteome</keyword>
<accession>A0A1R3I3B2</accession>
<evidence type="ECO:0000256" key="1">
    <source>
        <dbReference type="SAM" id="MobiDB-lite"/>
    </source>
</evidence>
<comment type="caution">
    <text evidence="2">The sequence shown here is derived from an EMBL/GenBank/DDBJ whole genome shotgun (WGS) entry which is preliminary data.</text>
</comment>
<feature type="region of interest" description="Disordered" evidence="1">
    <location>
        <begin position="322"/>
        <end position="346"/>
    </location>
</feature>
<protein>
    <submittedName>
        <fullName evidence="2">Uncharacterized protein</fullName>
    </submittedName>
</protein>
<feature type="region of interest" description="Disordered" evidence="1">
    <location>
        <begin position="374"/>
        <end position="406"/>
    </location>
</feature>
<proteinExistence type="predicted"/>
<reference evidence="3" key="1">
    <citation type="submission" date="2013-09" db="EMBL/GenBank/DDBJ databases">
        <title>Corchorus olitorius genome sequencing.</title>
        <authorList>
            <person name="Alam M."/>
            <person name="Haque M.S."/>
            <person name="Islam M.S."/>
            <person name="Emdad E.M."/>
            <person name="Islam M.M."/>
            <person name="Ahmed B."/>
            <person name="Halim A."/>
            <person name="Hossen Q.M.M."/>
            <person name="Hossain M.Z."/>
            <person name="Ahmed R."/>
            <person name="Khan M.M."/>
            <person name="Islam R."/>
            <person name="Rashid M.M."/>
            <person name="Khan S.A."/>
            <person name="Rahman M.S."/>
            <person name="Alam M."/>
            <person name="Yahiya A.S."/>
            <person name="Khan M.S."/>
            <person name="Azam M.S."/>
            <person name="Haque T."/>
            <person name="Lashkar M.Z.H."/>
            <person name="Akhand A.I."/>
            <person name="Morshed G."/>
            <person name="Roy S."/>
            <person name="Uddin K.S."/>
            <person name="Rabeya T."/>
            <person name="Hossain A.S."/>
            <person name="Chowdhury A."/>
            <person name="Snigdha A.R."/>
            <person name="Mortoza M.S."/>
            <person name="Matin S.A."/>
            <person name="Hoque S.M.E."/>
            <person name="Islam M.K."/>
            <person name="Roy D.K."/>
            <person name="Haider R."/>
            <person name="Moosa M.M."/>
            <person name="Elias S.M."/>
            <person name="Hasan A.M."/>
            <person name="Jahan S."/>
            <person name="Shafiuddin M."/>
            <person name="Mahmood N."/>
            <person name="Shommy N.S."/>
        </authorList>
    </citation>
    <scope>NUCLEOTIDE SEQUENCE [LARGE SCALE GENOMIC DNA]</scope>
    <source>
        <strain evidence="3">cv. O-4</strain>
    </source>
</reference>
<feature type="region of interest" description="Disordered" evidence="1">
    <location>
        <begin position="435"/>
        <end position="475"/>
    </location>
</feature>
<dbReference type="Proteomes" id="UP000187203">
    <property type="component" value="Unassembled WGS sequence"/>
</dbReference>
<feature type="compositionally biased region" description="Basic residues" evidence="1">
    <location>
        <begin position="450"/>
        <end position="465"/>
    </location>
</feature>
<dbReference type="AlphaFoldDB" id="A0A1R3I3B2"/>
<gene>
    <name evidence="2" type="ORF">COLO4_25371</name>
</gene>
<evidence type="ECO:0000313" key="3">
    <source>
        <dbReference type="Proteomes" id="UP000187203"/>
    </source>
</evidence>
<feature type="compositionally biased region" description="Polar residues" evidence="1">
    <location>
        <begin position="466"/>
        <end position="475"/>
    </location>
</feature>
<name>A0A1R3I3B2_9ROSI</name>
<dbReference type="EMBL" id="AWUE01019011">
    <property type="protein sequence ID" value="OMO77063.1"/>
    <property type="molecule type" value="Genomic_DNA"/>
</dbReference>